<dbReference type="EMBL" id="CAKMRJ010000224">
    <property type="protein sequence ID" value="CAH1419230.1"/>
    <property type="molecule type" value="Genomic_DNA"/>
</dbReference>
<evidence type="ECO:0000313" key="2">
    <source>
        <dbReference type="Proteomes" id="UP001157418"/>
    </source>
</evidence>
<reference evidence="1 2" key="1">
    <citation type="submission" date="2022-01" db="EMBL/GenBank/DDBJ databases">
        <authorList>
            <person name="Xiong W."/>
            <person name="Schranz E."/>
        </authorList>
    </citation>
    <scope>NUCLEOTIDE SEQUENCE [LARGE SCALE GENOMIC DNA]</scope>
</reference>
<name>A0AAU9LXG0_9ASTR</name>
<accession>A0AAU9LXG0</accession>
<dbReference type="Proteomes" id="UP001157418">
    <property type="component" value="Unassembled WGS sequence"/>
</dbReference>
<comment type="caution">
    <text evidence="1">The sequence shown here is derived from an EMBL/GenBank/DDBJ whole genome shotgun (WGS) entry which is preliminary data.</text>
</comment>
<sequence length="151" mass="17124">MMVWRLEVFSTNQRFPLLLPAQCDSCFDRLVFLINFVFKTTISGNQINDFTCRKNKGEAENTDSTTPGNQQRIPALMMVVVAGGGGFYFFGNGYEHGTTIIWLQQKPNKQNKLFPSYTITVDKNPVRGHFTTIQQAYASLGTWLRICIVSN</sequence>
<dbReference type="AlphaFoldDB" id="A0AAU9LXG0"/>
<gene>
    <name evidence="1" type="ORF">LVIROSA_LOCUS6777</name>
</gene>
<protein>
    <submittedName>
        <fullName evidence="1">Uncharacterized protein</fullName>
    </submittedName>
</protein>
<proteinExistence type="predicted"/>
<keyword evidence="2" id="KW-1185">Reference proteome</keyword>
<organism evidence="1 2">
    <name type="scientific">Lactuca virosa</name>
    <dbReference type="NCBI Taxonomy" id="75947"/>
    <lineage>
        <taxon>Eukaryota</taxon>
        <taxon>Viridiplantae</taxon>
        <taxon>Streptophyta</taxon>
        <taxon>Embryophyta</taxon>
        <taxon>Tracheophyta</taxon>
        <taxon>Spermatophyta</taxon>
        <taxon>Magnoliopsida</taxon>
        <taxon>eudicotyledons</taxon>
        <taxon>Gunneridae</taxon>
        <taxon>Pentapetalae</taxon>
        <taxon>asterids</taxon>
        <taxon>campanulids</taxon>
        <taxon>Asterales</taxon>
        <taxon>Asteraceae</taxon>
        <taxon>Cichorioideae</taxon>
        <taxon>Cichorieae</taxon>
        <taxon>Lactucinae</taxon>
        <taxon>Lactuca</taxon>
    </lineage>
</organism>
<evidence type="ECO:0000313" key="1">
    <source>
        <dbReference type="EMBL" id="CAH1419230.1"/>
    </source>
</evidence>